<comment type="caution">
    <text evidence="10">The sequence shown here is derived from an EMBL/GenBank/DDBJ whole genome shotgun (WGS) entry which is preliminary data.</text>
</comment>
<protein>
    <submittedName>
        <fullName evidence="10">Membrane protein</fullName>
    </submittedName>
</protein>
<feature type="transmembrane region" description="Helical" evidence="8">
    <location>
        <begin position="150"/>
        <end position="177"/>
    </location>
</feature>
<evidence type="ECO:0000256" key="5">
    <source>
        <dbReference type="ARBA" id="ARBA00022692"/>
    </source>
</evidence>
<dbReference type="Pfam" id="PF13303">
    <property type="entry name" value="PTS_EIIC_2"/>
    <property type="match status" value="1"/>
</dbReference>
<dbReference type="GO" id="GO:0008982">
    <property type="term" value="F:protein-N(PI)-phosphohistidine-sugar phosphotransferase activity"/>
    <property type="evidence" value="ECO:0007669"/>
    <property type="project" value="InterPro"/>
</dbReference>
<organism evidence="10 11">
    <name type="scientific">Streptococcus urinalis 2285-97</name>
    <dbReference type="NCBI Taxonomy" id="764291"/>
    <lineage>
        <taxon>Bacteria</taxon>
        <taxon>Bacillati</taxon>
        <taxon>Bacillota</taxon>
        <taxon>Bacilli</taxon>
        <taxon>Lactobacillales</taxon>
        <taxon>Streptococcaceae</taxon>
        <taxon>Streptococcus</taxon>
    </lineage>
</organism>
<feature type="transmembrane region" description="Helical" evidence="8">
    <location>
        <begin position="189"/>
        <end position="208"/>
    </location>
</feature>
<keyword evidence="6 8" id="KW-1133">Transmembrane helix</keyword>
<comment type="subcellular location">
    <subcellularLocation>
        <location evidence="1">Cell membrane</location>
        <topology evidence="1">Multi-pass membrane protein</topology>
    </subcellularLocation>
</comment>
<evidence type="ECO:0000256" key="7">
    <source>
        <dbReference type="ARBA" id="ARBA00023136"/>
    </source>
</evidence>
<keyword evidence="5 8" id="KW-0812">Transmembrane</keyword>
<feature type="domain" description="Phosphotransferase system EIIC" evidence="9">
    <location>
        <begin position="16"/>
        <end position="350"/>
    </location>
</feature>
<evidence type="ECO:0000313" key="11">
    <source>
        <dbReference type="Proteomes" id="UP000005388"/>
    </source>
</evidence>
<evidence type="ECO:0000256" key="8">
    <source>
        <dbReference type="SAM" id="Phobius"/>
    </source>
</evidence>
<gene>
    <name evidence="10" type="ORF">STRUR_1817</name>
</gene>
<evidence type="ECO:0000256" key="2">
    <source>
        <dbReference type="ARBA" id="ARBA00022448"/>
    </source>
</evidence>
<feature type="transmembrane region" description="Helical" evidence="8">
    <location>
        <begin position="121"/>
        <end position="138"/>
    </location>
</feature>
<feature type="transmembrane region" description="Helical" evidence="8">
    <location>
        <begin position="12"/>
        <end position="39"/>
    </location>
</feature>
<keyword evidence="11" id="KW-1185">Reference proteome</keyword>
<dbReference type="Proteomes" id="UP000005388">
    <property type="component" value="Unassembled WGS sequence"/>
</dbReference>
<name>G5KCZ5_9STRE</name>
<evidence type="ECO:0000259" key="9">
    <source>
        <dbReference type="Pfam" id="PF13303"/>
    </source>
</evidence>
<keyword evidence="2" id="KW-0813">Transport</keyword>
<evidence type="ECO:0000313" key="10">
    <source>
        <dbReference type="EMBL" id="EHJ57725.1"/>
    </source>
</evidence>
<dbReference type="AlphaFoldDB" id="G5KCZ5"/>
<dbReference type="eggNOG" id="COG3641">
    <property type="taxonomic scope" value="Bacteria"/>
</dbReference>
<evidence type="ECO:0000256" key="6">
    <source>
        <dbReference type="ARBA" id="ARBA00022989"/>
    </source>
</evidence>
<keyword evidence="3" id="KW-1003">Cell membrane</keyword>
<dbReference type="STRING" id="764291.STRUR_1817"/>
<evidence type="ECO:0000256" key="4">
    <source>
        <dbReference type="ARBA" id="ARBA00022597"/>
    </source>
</evidence>
<keyword evidence="4" id="KW-0762">Sugar transport</keyword>
<dbReference type="GO" id="GO:0005886">
    <property type="term" value="C:plasma membrane"/>
    <property type="evidence" value="ECO:0007669"/>
    <property type="project" value="UniProtKB-SubCell"/>
</dbReference>
<reference evidence="10 11" key="1">
    <citation type="journal article" date="2014" name="Int. J. Syst. Evol. Microbiol.">
        <title>Phylogenomics and the dynamic genome evolution of the genus Streptococcus.</title>
        <authorList>
            <consortium name="The Broad Institute Genome Sequencing Platform"/>
            <person name="Richards V.P."/>
            <person name="Palmer S.R."/>
            <person name="Pavinski Bitar P.D."/>
            <person name="Qin X."/>
            <person name="Weinstock G.M."/>
            <person name="Highlander S.K."/>
            <person name="Town C.D."/>
            <person name="Burne R.A."/>
            <person name="Stanhope M.J."/>
        </authorList>
    </citation>
    <scope>NUCLEOTIDE SEQUENCE [LARGE SCALE GENOMIC DNA]</scope>
    <source>
        <strain evidence="10 11">2285-97</strain>
    </source>
</reference>
<dbReference type="GO" id="GO:0009401">
    <property type="term" value="P:phosphoenolpyruvate-dependent sugar phosphotransferase system"/>
    <property type="evidence" value="ECO:0007669"/>
    <property type="project" value="InterPro"/>
</dbReference>
<feature type="transmembrane region" description="Helical" evidence="8">
    <location>
        <begin position="265"/>
        <end position="282"/>
    </location>
</feature>
<feature type="transmembrane region" description="Helical" evidence="8">
    <location>
        <begin position="51"/>
        <end position="70"/>
    </location>
</feature>
<dbReference type="InterPro" id="IPR003352">
    <property type="entry name" value="PTS_EIIC"/>
</dbReference>
<accession>G5KCZ5</accession>
<evidence type="ECO:0000256" key="3">
    <source>
        <dbReference type="ARBA" id="ARBA00022475"/>
    </source>
</evidence>
<keyword evidence="7 8" id="KW-0472">Membrane</keyword>
<feature type="transmembrane region" description="Helical" evidence="8">
    <location>
        <begin position="322"/>
        <end position="340"/>
    </location>
</feature>
<dbReference type="RefSeq" id="WP_006740421.1">
    <property type="nucleotide sequence ID" value="NZ_AEUZ02000001.1"/>
</dbReference>
<sequence length="359" mass="37933">MDAQFSHVSPKAFFFRVLNGTALGIIIGLIPNAILATILQYFPGFTLGTNLITVVKIFQLATPLIIGAIISHQFKLDSLRSMTVAGAAFVGSGVITRNSQTYFDKAGKAATLLIGNGQGNITNTMLTATVAILMIKWVKKRFGSAELVLIPLVIGSLAGLIGLYTLPSVSFITLAIGDIINYFTTLQPFLMSMLITCMFAVLIITPVSTVSLGIAVGLFGLAAGASTMGVASTTLVLIVHSWKTNNSGVTLGIAMGSMKMMMPNLFKYPIILCPILTTAMVSSLSVPIFHITGTPASAGFGLVGMVGPLAGLKAGNSLVETLLAWLVIPTVSAIVSYVVFDKMVNLYQTHIAFKYQEAE</sequence>
<evidence type="ECO:0000256" key="1">
    <source>
        <dbReference type="ARBA" id="ARBA00004651"/>
    </source>
</evidence>
<feature type="transmembrane region" description="Helical" evidence="8">
    <location>
        <begin position="214"/>
        <end position="239"/>
    </location>
</feature>
<dbReference type="EMBL" id="AEUZ02000001">
    <property type="protein sequence ID" value="EHJ57725.1"/>
    <property type="molecule type" value="Genomic_DNA"/>
</dbReference>
<proteinExistence type="predicted"/>